<comment type="caution">
    <text evidence="2">The sequence shown here is derived from an EMBL/GenBank/DDBJ whole genome shotgun (WGS) entry which is preliminary data.</text>
</comment>
<evidence type="ECO:0008006" key="4">
    <source>
        <dbReference type="Google" id="ProtNLM"/>
    </source>
</evidence>
<evidence type="ECO:0000313" key="3">
    <source>
        <dbReference type="Proteomes" id="UP000197138"/>
    </source>
</evidence>
<feature type="region of interest" description="Disordered" evidence="1">
    <location>
        <begin position="366"/>
        <end position="416"/>
    </location>
</feature>
<gene>
    <name evidence="2" type="ORF">CDL15_Pgr004128</name>
</gene>
<reference evidence="3" key="1">
    <citation type="journal article" date="2017" name="Plant J.">
        <title>The pomegranate (Punica granatum L.) genome and the genomics of punicalagin biosynthesis.</title>
        <authorList>
            <person name="Qin G."/>
            <person name="Xu C."/>
            <person name="Ming R."/>
            <person name="Tang H."/>
            <person name="Guyot R."/>
            <person name="Kramer E.M."/>
            <person name="Hu Y."/>
            <person name="Yi X."/>
            <person name="Qi Y."/>
            <person name="Xu X."/>
            <person name="Gao Z."/>
            <person name="Pan H."/>
            <person name="Jian J."/>
            <person name="Tian Y."/>
            <person name="Yue Z."/>
            <person name="Xu Y."/>
        </authorList>
    </citation>
    <scope>NUCLEOTIDE SEQUENCE [LARGE SCALE GENOMIC DNA]</scope>
    <source>
        <strain evidence="3">cv. Dabenzi</strain>
    </source>
</reference>
<feature type="compositionally biased region" description="Pro residues" evidence="1">
    <location>
        <begin position="406"/>
        <end position="416"/>
    </location>
</feature>
<evidence type="ECO:0000313" key="2">
    <source>
        <dbReference type="EMBL" id="OWM83698.1"/>
    </source>
</evidence>
<organism evidence="2 3">
    <name type="scientific">Punica granatum</name>
    <name type="common">Pomegranate</name>
    <dbReference type="NCBI Taxonomy" id="22663"/>
    <lineage>
        <taxon>Eukaryota</taxon>
        <taxon>Viridiplantae</taxon>
        <taxon>Streptophyta</taxon>
        <taxon>Embryophyta</taxon>
        <taxon>Tracheophyta</taxon>
        <taxon>Spermatophyta</taxon>
        <taxon>Magnoliopsida</taxon>
        <taxon>eudicotyledons</taxon>
        <taxon>Gunneridae</taxon>
        <taxon>Pentapetalae</taxon>
        <taxon>rosids</taxon>
        <taxon>malvids</taxon>
        <taxon>Myrtales</taxon>
        <taxon>Lythraceae</taxon>
        <taxon>Punica</taxon>
    </lineage>
</organism>
<dbReference type="AlphaFoldDB" id="A0A218XFY1"/>
<evidence type="ECO:0000256" key="1">
    <source>
        <dbReference type="SAM" id="MobiDB-lite"/>
    </source>
</evidence>
<dbReference type="PANTHER" id="PTHR32343:SF37">
    <property type="entry name" value="BINDING PARTNER OF ACD11 1"/>
    <property type="match status" value="1"/>
</dbReference>
<dbReference type="PANTHER" id="PTHR32343">
    <property type="entry name" value="SERINE/ARGININE-RICH SPLICING FACTOR"/>
    <property type="match status" value="1"/>
</dbReference>
<dbReference type="EMBL" id="MTKT01001810">
    <property type="protein sequence ID" value="OWM83698.1"/>
    <property type="molecule type" value="Genomic_DNA"/>
</dbReference>
<sequence>MLVFSLRLPSGSLSEVNLTPSMRQISRVDLVKLLPETWVTNYEHLHQNAQPIQSSEPKFGKRPDGKVVISFDHRPVENLEPSAPPMFQTMIMMQPAEGVRDNPKVQKQMPPISSFKGNGMPCISSANLEENTVIEMSATMATAMFATGKNEKALLVLRKPRESISQARSRSGYRRNDNERSQVAYVTFRNPQGAETAVLLSGATIVDQSVTIALAPDYKLQSAATVPGTEMRDTGSPGSAVQKAEDVVTTMLAKGFILGKDAVGKAKTFDEKHQFTSTAAAKVASLDQKIGLSDKISAGTTLVNDKVKEMDQKFQVSEKTKTAFAAAEQSVSSAGSAIMKNRYVLTGASWVTGAFSRVTKAAGEVGQKTKDKVLAEEEQERKAEGYEQIHGGESPKAAGSAREQSPKPPPAKGLIL</sequence>
<protein>
    <recommendedName>
        <fullName evidence="4">Binding partner of ACD11 1</fullName>
    </recommendedName>
</protein>
<name>A0A218XFY1_PUNGR</name>
<accession>A0A218XFY1</accession>
<feature type="compositionally biased region" description="Basic and acidic residues" evidence="1">
    <location>
        <begin position="367"/>
        <end position="387"/>
    </location>
</feature>
<proteinExistence type="predicted"/>
<dbReference type="Proteomes" id="UP000197138">
    <property type="component" value="Unassembled WGS sequence"/>
</dbReference>